<dbReference type="GO" id="GO:0044781">
    <property type="term" value="P:bacterial-type flagellum organization"/>
    <property type="evidence" value="ECO:0007669"/>
    <property type="project" value="UniProtKB-UniRule"/>
</dbReference>
<keyword evidence="8" id="KW-0969">Cilium</keyword>
<dbReference type="Gene3D" id="2.60.40.4070">
    <property type="match status" value="1"/>
</dbReference>
<comment type="similarity">
    <text evidence="1 5">Belongs to the FlgD family.</text>
</comment>
<evidence type="ECO:0000256" key="4">
    <source>
        <dbReference type="ARBA" id="ARBA00024746"/>
    </source>
</evidence>
<dbReference type="AlphaFoldDB" id="A0A4R3JUN8"/>
<reference evidence="8 9" key="1">
    <citation type="submission" date="2019-03" db="EMBL/GenBank/DDBJ databases">
        <title>Genomic Encyclopedia of Type Strains, Phase IV (KMG-IV): sequencing the most valuable type-strain genomes for metagenomic binning, comparative biology and taxonomic classification.</title>
        <authorList>
            <person name="Goeker M."/>
        </authorList>
    </citation>
    <scope>NUCLEOTIDE SEQUENCE [LARGE SCALE GENOMIC DNA]</scope>
    <source>
        <strain evidence="8 9">DSM 103923</strain>
    </source>
</reference>
<gene>
    <name evidence="8" type="ORF">EDC61_10964</name>
</gene>
<evidence type="ECO:0000256" key="3">
    <source>
        <dbReference type="ARBA" id="ARBA00022795"/>
    </source>
</evidence>
<keyword evidence="3 5" id="KW-1005">Bacterial flagellum biogenesis</keyword>
<evidence type="ECO:0000256" key="1">
    <source>
        <dbReference type="ARBA" id="ARBA00010577"/>
    </source>
</evidence>
<proteinExistence type="inferred from homology"/>
<dbReference type="Gene3D" id="2.30.30.910">
    <property type="match status" value="1"/>
</dbReference>
<dbReference type="Proteomes" id="UP000295135">
    <property type="component" value="Unassembled WGS sequence"/>
</dbReference>
<dbReference type="InterPro" id="IPR025963">
    <property type="entry name" value="FLgD_Tudor"/>
</dbReference>
<dbReference type="InterPro" id="IPR005648">
    <property type="entry name" value="FlgD"/>
</dbReference>
<keyword evidence="8" id="KW-0282">Flagellum</keyword>
<feature type="domain" description="FlgD Tudor-like" evidence="7">
    <location>
        <begin position="89"/>
        <end position="222"/>
    </location>
</feature>
<evidence type="ECO:0000313" key="9">
    <source>
        <dbReference type="Proteomes" id="UP000295135"/>
    </source>
</evidence>
<name>A0A4R3JUN8_9PROT</name>
<dbReference type="InterPro" id="IPR025965">
    <property type="entry name" value="FlgD/Vpr_Ig-like"/>
</dbReference>
<keyword evidence="8" id="KW-0966">Cell projection</keyword>
<organism evidence="8 9">
    <name type="scientific">Sulfuritortus calidifontis</name>
    <dbReference type="NCBI Taxonomy" id="1914471"/>
    <lineage>
        <taxon>Bacteria</taxon>
        <taxon>Pseudomonadati</taxon>
        <taxon>Pseudomonadota</taxon>
        <taxon>Betaproteobacteria</taxon>
        <taxon>Nitrosomonadales</taxon>
        <taxon>Thiobacillaceae</taxon>
        <taxon>Sulfuritortus</taxon>
    </lineage>
</organism>
<dbReference type="EMBL" id="SLZY01000009">
    <property type="protein sequence ID" value="TCS71518.1"/>
    <property type="molecule type" value="Genomic_DNA"/>
</dbReference>
<feature type="domain" description="FlgD/Vpr Ig-like" evidence="6">
    <location>
        <begin position="106"/>
        <end position="182"/>
    </location>
</feature>
<accession>A0A4R3JUN8</accession>
<evidence type="ECO:0000259" key="7">
    <source>
        <dbReference type="Pfam" id="PF13861"/>
    </source>
</evidence>
<dbReference type="RefSeq" id="WP_126461245.1">
    <property type="nucleotide sequence ID" value="NZ_AP018721.1"/>
</dbReference>
<evidence type="ECO:0000256" key="2">
    <source>
        <dbReference type="ARBA" id="ARBA00016013"/>
    </source>
</evidence>
<comment type="function">
    <text evidence="4 5">Required for flagellar hook formation. May act as a scaffolding protein.</text>
</comment>
<evidence type="ECO:0000256" key="5">
    <source>
        <dbReference type="RuleBase" id="RU362076"/>
    </source>
</evidence>
<keyword evidence="9" id="KW-1185">Reference proteome</keyword>
<evidence type="ECO:0000259" key="6">
    <source>
        <dbReference type="Pfam" id="PF13860"/>
    </source>
</evidence>
<comment type="caution">
    <text evidence="8">The sequence shown here is derived from an EMBL/GenBank/DDBJ whole genome shotgun (WGS) entry which is preliminary data.</text>
</comment>
<dbReference type="Pfam" id="PF03963">
    <property type="entry name" value="FlgD"/>
    <property type="match status" value="1"/>
</dbReference>
<protein>
    <recommendedName>
        <fullName evidence="2 5">Basal-body rod modification protein FlgD</fullName>
    </recommendedName>
</protein>
<evidence type="ECO:0000313" key="8">
    <source>
        <dbReference type="EMBL" id="TCS71518.1"/>
    </source>
</evidence>
<dbReference type="Pfam" id="PF13860">
    <property type="entry name" value="FlgD_ig"/>
    <property type="match status" value="1"/>
</dbReference>
<sequence>MAVTNTQTSYASLIDSINGQTTKKATANQVTDMQDRFLKLLTTQLQNQDPMNPMENAELTSQLAQMSTVEGITKLNTSLDSLLAGYQASQTMQAAALIGRTVLTEGDTIDLNGGLGAAAFELKSGADKVVVKIQDSNGIELRSLALGQQDAGMVKFGWDGLDNNGQAVADGNYWFVVEAERAGNFVDATPLALTGVRSVVLSNGKVELDTASLGIRQLDQVRQIF</sequence>
<dbReference type="Pfam" id="PF13861">
    <property type="entry name" value="FLgD_tudor"/>
    <property type="match status" value="1"/>
</dbReference>
<dbReference type="OrthoDB" id="9785233at2"/>